<accession>A0AAW1VAC9</accession>
<evidence type="ECO:0000313" key="2">
    <source>
        <dbReference type="EMBL" id="KAK9889263.1"/>
    </source>
</evidence>
<dbReference type="SUPFAM" id="SSF56672">
    <property type="entry name" value="DNA/RNA polymerases"/>
    <property type="match status" value="1"/>
</dbReference>
<gene>
    <name evidence="2" type="ORF">WA026_004539</name>
</gene>
<dbReference type="CDD" id="cd01650">
    <property type="entry name" value="RT_nLTR_like"/>
    <property type="match status" value="1"/>
</dbReference>
<dbReference type="Pfam" id="PF00078">
    <property type="entry name" value="RVT_1"/>
    <property type="match status" value="1"/>
</dbReference>
<dbReference type="Proteomes" id="UP001431783">
    <property type="component" value="Unassembled WGS sequence"/>
</dbReference>
<dbReference type="PANTHER" id="PTHR33332">
    <property type="entry name" value="REVERSE TRANSCRIPTASE DOMAIN-CONTAINING PROTEIN"/>
    <property type="match status" value="1"/>
</dbReference>
<dbReference type="InterPro" id="IPR000477">
    <property type="entry name" value="RT_dom"/>
</dbReference>
<comment type="caution">
    <text evidence="2">The sequence shown here is derived from an EMBL/GenBank/DDBJ whole genome shotgun (WGS) entry which is preliminary data.</text>
</comment>
<evidence type="ECO:0000259" key="1">
    <source>
        <dbReference type="PROSITE" id="PS50878"/>
    </source>
</evidence>
<keyword evidence="3" id="KW-1185">Reference proteome</keyword>
<protein>
    <recommendedName>
        <fullName evidence="1">Reverse transcriptase domain-containing protein</fullName>
    </recommendedName>
</protein>
<organism evidence="2 3">
    <name type="scientific">Henosepilachna vigintioctopunctata</name>
    <dbReference type="NCBI Taxonomy" id="420089"/>
    <lineage>
        <taxon>Eukaryota</taxon>
        <taxon>Metazoa</taxon>
        <taxon>Ecdysozoa</taxon>
        <taxon>Arthropoda</taxon>
        <taxon>Hexapoda</taxon>
        <taxon>Insecta</taxon>
        <taxon>Pterygota</taxon>
        <taxon>Neoptera</taxon>
        <taxon>Endopterygota</taxon>
        <taxon>Coleoptera</taxon>
        <taxon>Polyphaga</taxon>
        <taxon>Cucujiformia</taxon>
        <taxon>Coccinelloidea</taxon>
        <taxon>Coccinellidae</taxon>
        <taxon>Epilachninae</taxon>
        <taxon>Epilachnini</taxon>
        <taxon>Henosepilachna</taxon>
    </lineage>
</organism>
<dbReference type="PROSITE" id="PS50878">
    <property type="entry name" value="RT_POL"/>
    <property type="match status" value="1"/>
</dbReference>
<dbReference type="AlphaFoldDB" id="A0AAW1VAC9"/>
<evidence type="ECO:0000313" key="3">
    <source>
        <dbReference type="Proteomes" id="UP001431783"/>
    </source>
</evidence>
<name>A0AAW1VAC9_9CUCU</name>
<feature type="domain" description="Reverse transcriptase" evidence="1">
    <location>
        <begin position="80"/>
        <end position="345"/>
    </location>
</feature>
<reference evidence="2 3" key="1">
    <citation type="submission" date="2023-03" db="EMBL/GenBank/DDBJ databases">
        <title>Genome insight into feeding habits of ladybird beetles.</title>
        <authorList>
            <person name="Li H.-S."/>
            <person name="Huang Y.-H."/>
            <person name="Pang H."/>
        </authorList>
    </citation>
    <scope>NUCLEOTIDE SEQUENCE [LARGE SCALE GENOMIC DNA]</scope>
    <source>
        <strain evidence="2">SYSU_2023b</strain>
        <tissue evidence="2">Whole body</tissue>
    </source>
</reference>
<dbReference type="GO" id="GO:0071897">
    <property type="term" value="P:DNA biosynthetic process"/>
    <property type="evidence" value="ECO:0007669"/>
    <property type="project" value="UniProtKB-ARBA"/>
</dbReference>
<proteinExistence type="predicted"/>
<sequence>MNEYFINVENQQKNDSNYCSDKTDKSDKSIYIKKCTEKELTKIMESLKSRTAPGNDGISTHDIKLLLTKIKTQLLNFINEILKTGDIPPQCLISKVIPIFKKGTKTNPGNYRPIALTSTFSKIIERVLKDRICSFLKFSNHQYGFQKNSSTLGAAVDLIQNICYSLDSRKYVIIIFIDLKKAFDLVDHEILLQKIECMGISGKTHKFIEIFLKNRKQYTQIDQTKSSEEKVNKGVPQGSVLGPLLYLLYVEDLKTSGISAQHYMFADDTALYYESPNLETLQSDINQDLIQFQSWLQNNKLIINLDKTVALLFHQKNMKRTTLNIKINGANINESNEYNYLGLTIDTKLEWTKHIDNIAKKLIPLIGALRKVSPYLNLRAKKSIYFSYIHSTLTYLLSIWSNTSVSNIKRVQRIQNRAIKAVYNLPYNTSSKELHKIVNLPNIKQMKKIEDSKMIHQIENKLLKVNISLKKRIEIHDHNTRYNLNYQLNNIRTNKALHSPIYQATTYYNKLPTEIKEQQDIRKFNKKLREHIMDGLTSQRLPTTHRS</sequence>
<dbReference type="InterPro" id="IPR043502">
    <property type="entry name" value="DNA/RNA_pol_sf"/>
</dbReference>
<dbReference type="EMBL" id="JARQZJ010000122">
    <property type="protein sequence ID" value="KAK9889263.1"/>
    <property type="molecule type" value="Genomic_DNA"/>
</dbReference>